<evidence type="ECO:0000313" key="13">
    <source>
        <dbReference type="EMBL" id="MBB4663144.1"/>
    </source>
</evidence>
<comment type="function">
    <text evidence="11">NDH-1 shuttles electrons from NADH, via FMN and iron-sulfur (Fe-S) centers, to quinones in the respiratory chain.</text>
</comment>
<protein>
    <recommendedName>
        <fullName evidence="11">NADH-quinone oxidoreductase subunit</fullName>
        <ecNumber evidence="11">7.1.1.-</ecNumber>
    </recommendedName>
</protein>
<dbReference type="GO" id="GO:0005886">
    <property type="term" value="C:plasma membrane"/>
    <property type="evidence" value="ECO:0007669"/>
    <property type="project" value="UniProtKB-SubCell"/>
</dbReference>
<evidence type="ECO:0000256" key="12">
    <source>
        <dbReference type="SAM" id="Phobius"/>
    </source>
</evidence>
<keyword evidence="8 12" id="KW-1133">Transmembrane helix</keyword>
<evidence type="ECO:0000256" key="1">
    <source>
        <dbReference type="ARBA" id="ARBA00004370"/>
    </source>
</evidence>
<dbReference type="EMBL" id="JACHNU010000003">
    <property type="protein sequence ID" value="MBB4663144.1"/>
    <property type="molecule type" value="Genomic_DNA"/>
</dbReference>
<keyword evidence="3" id="KW-0813">Transport</keyword>
<dbReference type="GO" id="GO:0008137">
    <property type="term" value="F:NADH dehydrogenase (ubiquinone) activity"/>
    <property type="evidence" value="ECO:0007669"/>
    <property type="project" value="InterPro"/>
</dbReference>
<feature type="transmembrane region" description="Helical" evidence="12">
    <location>
        <begin position="43"/>
        <end position="64"/>
    </location>
</feature>
<keyword evidence="7" id="KW-1278">Translocase</keyword>
<dbReference type="Pfam" id="PF00507">
    <property type="entry name" value="Oxidored_q4"/>
    <property type="match status" value="1"/>
</dbReference>
<evidence type="ECO:0000256" key="6">
    <source>
        <dbReference type="ARBA" id="ARBA00022719"/>
    </source>
</evidence>
<comment type="similarity">
    <text evidence="2 11">Belongs to the complex I subunit 3 family.</text>
</comment>
<name>A0A840IGE4_9ACTN</name>
<reference evidence="13 14" key="1">
    <citation type="submission" date="2020-08" db="EMBL/GenBank/DDBJ databases">
        <title>Genomic Encyclopedia of Archaeal and Bacterial Type Strains, Phase II (KMG-II): from individual species to whole genera.</title>
        <authorList>
            <person name="Goeker M."/>
        </authorList>
    </citation>
    <scope>NUCLEOTIDE SEQUENCE [LARGE SCALE GENOMIC DNA]</scope>
    <source>
        <strain evidence="13 14">DSM 23288</strain>
    </source>
</reference>
<dbReference type="Proteomes" id="UP000585272">
    <property type="component" value="Unassembled WGS sequence"/>
</dbReference>
<keyword evidence="4" id="KW-1003">Cell membrane</keyword>
<evidence type="ECO:0000256" key="4">
    <source>
        <dbReference type="ARBA" id="ARBA00022475"/>
    </source>
</evidence>
<comment type="catalytic activity">
    <reaction evidence="11">
        <text>a quinone + NADH + 5 H(+)(in) = a quinol + NAD(+) + 4 H(+)(out)</text>
        <dbReference type="Rhea" id="RHEA:57888"/>
        <dbReference type="ChEBI" id="CHEBI:15378"/>
        <dbReference type="ChEBI" id="CHEBI:24646"/>
        <dbReference type="ChEBI" id="CHEBI:57540"/>
        <dbReference type="ChEBI" id="CHEBI:57945"/>
        <dbReference type="ChEBI" id="CHEBI:132124"/>
    </reaction>
</comment>
<evidence type="ECO:0000256" key="7">
    <source>
        <dbReference type="ARBA" id="ARBA00022967"/>
    </source>
</evidence>
<evidence type="ECO:0000256" key="9">
    <source>
        <dbReference type="ARBA" id="ARBA00023027"/>
    </source>
</evidence>
<evidence type="ECO:0000256" key="8">
    <source>
        <dbReference type="ARBA" id="ARBA00022989"/>
    </source>
</evidence>
<keyword evidence="9 11" id="KW-0520">NAD</keyword>
<dbReference type="Gene3D" id="1.20.58.1610">
    <property type="entry name" value="NADH:ubiquinone/plastoquinone oxidoreductase, chain 3"/>
    <property type="match status" value="1"/>
</dbReference>
<feature type="transmembrane region" description="Helical" evidence="12">
    <location>
        <begin position="70"/>
        <end position="91"/>
    </location>
</feature>
<dbReference type="PANTHER" id="PTHR11058:SF22">
    <property type="entry name" value="NADH-QUINONE OXIDOREDUCTASE SUBUNIT A"/>
    <property type="match status" value="1"/>
</dbReference>
<dbReference type="PANTHER" id="PTHR11058">
    <property type="entry name" value="NADH-UBIQUINONE OXIDOREDUCTASE CHAIN 3"/>
    <property type="match status" value="1"/>
</dbReference>
<keyword evidence="6 11" id="KW-0874">Quinone</keyword>
<evidence type="ECO:0000256" key="11">
    <source>
        <dbReference type="RuleBase" id="RU003639"/>
    </source>
</evidence>
<gene>
    <name evidence="13" type="ORF">BDZ31_002733</name>
</gene>
<evidence type="ECO:0000256" key="2">
    <source>
        <dbReference type="ARBA" id="ARBA00008472"/>
    </source>
</evidence>
<organism evidence="13 14">
    <name type="scientific">Conexibacter arvalis</name>
    <dbReference type="NCBI Taxonomy" id="912552"/>
    <lineage>
        <taxon>Bacteria</taxon>
        <taxon>Bacillati</taxon>
        <taxon>Actinomycetota</taxon>
        <taxon>Thermoleophilia</taxon>
        <taxon>Solirubrobacterales</taxon>
        <taxon>Conexibacteraceae</taxon>
        <taxon>Conexibacter</taxon>
    </lineage>
</organism>
<accession>A0A840IGE4</accession>
<dbReference type="GO" id="GO:0048038">
    <property type="term" value="F:quinone binding"/>
    <property type="evidence" value="ECO:0007669"/>
    <property type="project" value="UniProtKB-KW"/>
</dbReference>
<keyword evidence="5 11" id="KW-0812">Transmembrane</keyword>
<keyword evidence="10 12" id="KW-0472">Membrane</keyword>
<comment type="subcellular location">
    <subcellularLocation>
        <location evidence="11">Cell membrane</location>
        <topology evidence="11">Multi-pass membrane protein</topology>
    </subcellularLocation>
    <subcellularLocation>
        <location evidence="1">Membrane</location>
    </subcellularLocation>
</comment>
<dbReference type="InterPro" id="IPR000440">
    <property type="entry name" value="NADH_UbQ/plastoQ_OxRdtase_su3"/>
</dbReference>
<evidence type="ECO:0000313" key="14">
    <source>
        <dbReference type="Proteomes" id="UP000585272"/>
    </source>
</evidence>
<keyword evidence="14" id="KW-1185">Reference proteome</keyword>
<evidence type="ECO:0000256" key="10">
    <source>
        <dbReference type="ARBA" id="ARBA00023136"/>
    </source>
</evidence>
<evidence type="ECO:0000256" key="3">
    <source>
        <dbReference type="ARBA" id="ARBA00022448"/>
    </source>
</evidence>
<sequence>MFVSAGSLLGPKRAGTTRDAQVTPYECGLPSEVRGSFRFGISFYLIAMLFIIFDVELLFIYPIAVQLREVGTFALVAMCVFLVPLVVAFVYEWRRKAMEWR</sequence>
<comment type="caution">
    <text evidence="13">The sequence shown here is derived from an EMBL/GenBank/DDBJ whole genome shotgun (WGS) entry which is preliminary data.</text>
</comment>
<dbReference type="AlphaFoldDB" id="A0A840IGE4"/>
<proteinExistence type="inferred from homology"/>
<dbReference type="EC" id="7.1.1.-" evidence="11"/>
<dbReference type="InterPro" id="IPR038430">
    <property type="entry name" value="NDAH_ubi_oxred_su3_sf"/>
</dbReference>
<dbReference type="GO" id="GO:0030964">
    <property type="term" value="C:NADH dehydrogenase complex"/>
    <property type="evidence" value="ECO:0007669"/>
    <property type="project" value="TreeGrafter"/>
</dbReference>
<evidence type="ECO:0000256" key="5">
    <source>
        <dbReference type="ARBA" id="ARBA00022692"/>
    </source>
</evidence>